<dbReference type="Proteomes" id="UP000287651">
    <property type="component" value="Unassembled WGS sequence"/>
</dbReference>
<sequence>LKVEDMASAVMNMTTAALDWVTVVFDAPLARAVVFGVHIDGCGSTSPLCWFSLVIEGHLVVEVLLVAVILFQLTRKSYKPPKKPLTEKVCLLLLILCFMQEIDDLCEEWVPEPLYPPITEEMKTEPPVLESAAGPHTVIDGKEVVNFASANYLGLLGNENIAVRINSDILLCTIFCYYFYVKLSLTSIYVRIHVSVHWRNMVLVLVVLVAFMEQ</sequence>
<evidence type="ECO:0000256" key="1">
    <source>
        <dbReference type="SAM" id="Phobius"/>
    </source>
</evidence>
<reference evidence="2 3" key="1">
    <citation type="journal article" date="2014" name="Agronomy (Basel)">
        <title>A Draft Genome Sequence for Ensete ventricosum, the Drought-Tolerant Tree Against Hunger.</title>
        <authorList>
            <person name="Harrison J."/>
            <person name="Moore K.A."/>
            <person name="Paszkiewicz K."/>
            <person name="Jones T."/>
            <person name="Grant M."/>
            <person name="Ambacheew D."/>
            <person name="Muzemil S."/>
            <person name="Studholme D.J."/>
        </authorList>
    </citation>
    <scope>NUCLEOTIDE SEQUENCE [LARGE SCALE GENOMIC DNA]</scope>
</reference>
<proteinExistence type="predicted"/>
<feature type="non-terminal residue" evidence="2">
    <location>
        <position position="1"/>
    </location>
</feature>
<evidence type="ECO:0000313" key="3">
    <source>
        <dbReference type="Proteomes" id="UP000287651"/>
    </source>
</evidence>
<comment type="caution">
    <text evidence="2">The sequence shown here is derived from an EMBL/GenBank/DDBJ whole genome shotgun (WGS) entry which is preliminary data.</text>
</comment>
<organism evidence="2 3">
    <name type="scientific">Ensete ventricosum</name>
    <name type="common">Abyssinian banana</name>
    <name type="synonym">Musa ensete</name>
    <dbReference type="NCBI Taxonomy" id="4639"/>
    <lineage>
        <taxon>Eukaryota</taxon>
        <taxon>Viridiplantae</taxon>
        <taxon>Streptophyta</taxon>
        <taxon>Embryophyta</taxon>
        <taxon>Tracheophyta</taxon>
        <taxon>Spermatophyta</taxon>
        <taxon>Magnoliopsida</taxon>
        <taxon>Liliopsida</taxon>
        <taxon>Zingiberales</taxon>
        <taxon>Musaceae</taxon>
        <taxon>Ensete</taxon>
    </lineage>
</organism>
<accession>A0A426Y488</accession>
<keyword evidence="1" id="KW-0472">Membrane</keyword>
<evidence type="ECO:0008006" key="4">
    <source>
        <dbReference type="Google" id="ProtNLM"/>
    </source>
</evidence>
<name>A0A426Y488_ENSVE</name>
<feature type="transmembrane region" description="Helical" evidence="1">
    <location>
        <begin position="50"/>
        <end position="73"/>
    </location>
</feature>
<protein>
    <recommendedName>
        <fullName evidence="4">Aminotransferase class I/classII domain-containing protein</fullName>
    </recommendedName>
</protein>
<dbReference type="AlphaFoldDB" id="A0A426Y488"/>
<keyword evidence="1" id="KW-0812">Transmembrane</keyword>
<gene>
    <name evidence="2" type="ORF">B296_00054356</name>
</gene>
<evidence type="ECO:0000313" key="2">
    <source>
        <dbReference type="EMBL" id="RRT46563.1"/>
    </source>
</evidence>
<dbReference type="EMBL" id="AMZH03015103">
    <property type="protein sequence ID" value="RRT46563.1"/>
    <property type="molecule type" value="Genomic_DNA"/>
</dbReference>
<keyword evidence="1" id="KW-1133">Transmembrane helix</keyword>